<accession>A0AAD3SEE2</accession>
<dbReference type="AlphaFoldDB" id="A0AAD3SEE2"/>
<proteinExistence type="predicted"/>
<evidence type="ECO:0000313" key="1">
    <source>
        <dbReference type="EMBL" id="GMH09124.1"/>
    </source>
</evidence>
<name>A0AAD3SEE2_NEPGR</name>
<gene>
    <name evidence="1" type="ORF">Nepgr_010964</name>
</gene>
<reference evidence="1" key="1">
    <citation type="submission" date="2023-05" db="EMBL/GenBank/DDBJ databases">
        <title>Nepenthes gracilis genome sequencing.</title>
        <authorList>
            <person name="Fukushima K."/>
        </authorList>
    </citation>
    <scope>NUCLEOTIDE SEQUENCE</scope>
    <source>
        <strain evidence="1">SING2019-196</strain>
    </source>
</reference>
<keyword evidence="2" id="KW-1185">Reference proteome</keyword>
<dbReference type="Proteomes" id="UP001279734">
    <property type="component" value="Unassembled WGS sequence"/>
</dbReference>
<dbReference type="EMBL" id="BSYO01000008">
    <property type="protein sequence ID" value="GMH09124.1"/>
    <property type="molecule type" value="Genomic_DNA"/>
</dbReference>
<protein>
    <submittedName>
        <fullName evidence="1">Uncharacterized protein</fullName>
    </submittedName>
</protein>
<comment type="caution">
    <text evidence="1">The sequence shown here is derived from an EMBL/GenBank/DDBJ whole genome shotgun (WGS) entry which is preliminary data.</text>
</comment>
<sequence length="91" mass="9657">MMDGSWGALSLKQHCGLQSTGGKETQISIAGRMMNPLLKRSVDPSSNRAISSSVPPLSPPFGGVFSLFFSYISQWSFPSSHATQCSSCSIG</sequence>
<organism evidence="1 2">
    <name type="scientific">Nepenthes gracilis</name>
    <name type="common">Slender pitcher plant</name>
    <dbReference type="NCBI Taxonomy" id="150966"/>
    <lineage>
        <taxon>Eukaryota</taxon>
        <taxon>Viridiplantae</taxon>
        <taxon>Streptophyta</taxon>
        <taxon>Embryophyta</taxon>
        <taxon>Tracheophyta</taxon>
        <taxon>Spermatophyta</taxon>
        <taxon>Magnoliopsida</taxon>
        <taxon>eudicotyledons</taxon>
        <taxon>Gunneridae</taxon>
        <taxon>Pentapetalae</taxon>
        <taxon>Caryophyllales</taxon>
        <taxon>Nepenthaceae</taxon>
        <taxon>Nepenthes</taxon>
    </lineage>
</organism>
<evidence type="ECO:0000313" key="2">
    <source>
        <dbReference type="Proteomes" id="UP001279734"/>
    </source>
</evidence>